<dbReference type="InterPro" id="IPR012349">
    <property type="entry name" value="Split_barrel_FMN-bd"/>
</dbReference>
<dbReference type="NCBIfam" id="TIGR03618">
    <property type="entry name" value="Rv1155_F420"/>
    <property type="match status" value="1"/>
</dbReference>
<dbReference type="RefSeq" id="WP_196413156.1">
    <property type="nucleotide sequence ID" value="NZ_JADQTO010000003.1"/>
</dbReference>
<accession>A0A931C8E2</accession>
<dbReference type="PANTHER" id="PTHR35176:SF2">
    <property type="entry name" value="F420H(2)-DEPENDENT REDUCTASE RV1155"/>
    <property type="match status" value="1"/>
</dbReference>
<organism evidence="3 4">
    <name type="scientific">Actinoplanes aureus</name>
    <dbReference type="NCBI Taxonomy" id="2792083"/>
    <lineage>
        <taxon>Bacteria</taxon>
        <taxon>Bacillati</taxon>
        <taxon>Actinomycetota</taxon>
        <taxon>Actinomycetes</taxon>
        <taxon>Micromonosporales</taxon>
        <taxon>Micromonosporaceae</taxon>
        <taxon>Actinoplanes</taxon>
    </lineage>
</organism>
<evidence type="ECO:0000259" key="2">
    <source>
        <dbReference type="Pfam" id="PF01243"/>
    </source>
</evidence>
<dbReference type="GO" id="GO:0016627">
    <property type="term" value="F:oxidoreductase activity, acting on the CH-CH group of donors"/>
    <property type="evidence" value="ECO:0007669"/>
    <property type="project" value="TreeGrafter"/>
</dbReference>
<dbReference type="GO" id="GO:0070967">
    <property type="term" value="F:coenzyme F420 binding"/>
    <property type="evidence" value="ECO:0007669"/>
    <property type="project" value="TreeGrafter"/>
</dbReference>
<dbReference type="EMBL" id="JADQTO010000003">
    <property type="protein sequence ID" value="MBG0561363.1"/>
    <property type="molecule type" value="Genomic_DNA"/>
</dbReference>
<dbReference type="InterPro" id="IPR052019">
    <property type="entry name" value="F420H2_bilvrd_red/Heme_oxyg"/>
</dbReference>
<evidence type="ECO:0000313" key="3">
    <source>
        <dbReference type="EMBL" id="MBG0561363.1"/>
    </source>
</evidence>
<dbReference type="SUPFAM" id="SSF50475">
    <property type="entry name" value="FMN-binding split barrel"/>
    <property type="match status" value="1"/>
</dbReference>
<name>A0A931C8E2_9ACTN</name>
<evidence type="ECO:0000256" key="1">
    <source>
        <dbReference type="ARBA" id="ARBA00023002"/>
    </source>
</evidence>
<dbReference type="PANTHER" id="PTHR35176">
    <property type="entry name" value="HEME OXYGENASE HI_0854-RELATED"/>
    <property type="match status" value="1"/>
</dbReference>
<dbReference type="Pfam" id="PF01243">
    <property type="entry name" value="PNPOx_N"/>
    <property type="match status" value="1"/>
</dbReference>
<dbReference type="InterPro" id="IPR019920">
    <property type="entry name" value="F420-binding_dom_put"/>
</dbReference>
<gene>
    <name evidence="3" type="ORF">I4J89_07800</name>
</gene>
<dbReference type="Gene3D" id="2.30.110.10">
    <property type="entry name" value="Electron Transport, Fmn-binding Protein, Chain A"/>
    <property type="match status" value="1"/>
</dbReference>
<keyword evidence="4" id="KW-1185">Reference proteome</keyword>
<evidence type="ECO:0000313" key="4">
    <source>
        <dbReference type="Proteomes" id="UP000598146"/>
    </source>
</evidence>
<reference evidence="3" key="1">
    <citation type="submission" date="2020-11" db="EMBL/GenBank/DDBJ databases">
        <title>Isolation and identification of active actinomycetes.</title>
        <authorList>
            <person name="Sun X."/>
        </authorList>
    </citation>
    <scope>NUCLEOTIDE SEQUENCE</scope>
    <source>
        <strain evidence="3">NEAU-A11</strain>
    </source>
</reference>
<keyword evidence="1" id="KW-0560">Oxidoreductase</keyword>
<dbReference type="Proteomes" id="UP000598146">
    <property type="component" value="Unassembled WGS sequence"/>
</dbReference>
<dbReference type="InterPro" id="IPR011576">
    <property type="entry name" value="Pyridox_Oxase_N"/>
</dbReference>
<feature type="domain" description="Pyridoxamine 5'-phosphate oxidase N-terminal" evidence="2">
    <location>
        <begin position="20"/>
        <end position="147"/>
    </location>
</feature>
<proteinExistence type="predicted"/>
<comment type="caution">
    <text evidence="3">The sequence shown here is derived from an EMBL/GenBank/DDBJ whole genome shotgun (WGS) entry which is preliminary data.</text>
</comment>
<dbReference type="AlphaFoldDB" id="A0A931C8E2"/>
<protein>
    <submittedName>
        <fullName evidence="3">PPOX class F420-dependent oxidoreductase</fullName>
    </submittedName>
</protein>
<sequence>MSENDYGPGQGPSARPLSDAELTGILGRQPFGVLATVKRDGHPHLASMVFSWDAHQRIIRFSSAEGRVKVRHLRRDPRATLHVQGESVLSYAVAEGEARVSEPSARAGDPVGRELLAMAGGFDDPADETAFLEQMAKDRRVVISLSVSRLYGAALDGPVRD</sequence>
<dbReference type="GO" id="GO:0005829">
    <property type="term" value="C:cytosol"/>
    <property type="evidence" value="ECO:0007669"/>
    <property type="project" value="TreeGrafter"/>
</dbReference>